<evidence type="ECO:0000313" key="8">
    <source>
        <dbReference type="Proteomes" id="UP000636800"/>
    </source>
</evidence>
<dbReference type="AlphaFoldDB" id="A0A835V8B6"/>
<dbReference type="Gene3D" id="1.20.1250.20">
    <property type="entry name" value="MFS general substrate transporter like domains"/>
    <property type="match status" value="1"/>
</dbReference>
<comment type="caution">
    <text evidence="7">The sequence shown here is derived from an EMBL/GenBank/DDBJ whole genome shotgun (WGS) entry which is preliminary data.</text>
</comment>
<dbReference type="GO" id="GO:0022857">
    <property type="term" value="F:transmembrane transporter activity"/>
    <property type="evidence" value="ECO:0007669"/>
    <property type="project" value="InterPro"/>
</dbReference>
<dbReference type="Pfam" id="PF00854">
    <property type="entry name" value="PTR2"/>
    <property type="match status" value="1"/>
</dbReference>
<dbReference type="InterPro" id="IPR000109">
    <property type="entry name" value="POT_fam"/>
</dbReference>
<dbReference type="OrthoDB" id="785756at2759"/>
<protein>
    <submittedName>
        <fullName evidence="7">Uncharacterized protein</fullName>
    </submittedName>
</protein>
<evidence type="ECO:0000256" key="1">
    <source>
        <dbReference type="ARBA" id="ARBA00004141"/>
    </source>
</evidence>
<keyword evidence="3 6" id="KW-0812">Transmembrane</keyword>
<dbReference type="GO" id="GO:0016020">
    <property type="term" value="C:membrane"/>
    <property type="evidence" value="ECO:0007669"/>
    <property type="project" value="UniProtKB-SubCell"/>
</dbReference>
<keyword evidence="8" id="KW-1185">Reference proteome</keyword>
<feature type="transmembrane region" description="Helical" evidence="6">
    <location>
        <begin position="26"/>
        <end position="43"/>
    </location>
</feature>
<evidence type="ECO:0000256" key="2">
    <source>
        <dbReference type="ARBA" id="ARBA00005982"/>
    </source>
</evidence>
<evidence type="ECO:0000256" key="4">
    <source>
        <dbReference type="ARBA" id="ARBA00022989"/>
    </source>
</evidence>
<comment type="similarity">
    <text evidence="2">Belongs to the major facilitator superfamily. Proton-dependent oligopeptide transporter (POT/PTR) (TC 2.A.17) family.</text>
</comment>
<evidence type="ECO:0000256" key="6">
    <source>
        <dbReference type="SAM" id="Phobius"/>
    </source>
</evidence>
<organism evidence="7 8">
    <name type="scientific">Vanilla planifolia</name>
    <name type="common">Vanilla</name>
    <dbReference type="NCBI Taxonomy" id="51239"/>
    <lineage>
        <taxon>Eukaryota</taxon>
        <taxon>Viridiplantae</taxon>
        <taxon>Streptophyta</taxon>
        <taxon>Embryophyta</taxon>
        <taxon>Tracheophyta</taxon>
        <taxon>Spermatophyta</taxon>
        <taxon>Magnoliopsida</taxon>
        <taxon>Liliopsida</taxon>
        <taxon>Asparagales</taxon>
        <taxon>Orchidaceae</taxon>
        <taxon>Vanilloideae</taxon>
        <taxon>Vanilleae</taxon>
        <taxon>Vanilla</taxon>
    </lineage>
</organism>
<dbReference type="PANTHER" id="PTHR11654">
    <property type="entry name" value="OLIGOPEPTIDE TRANSPORTER-RELATED"/>
    <property type="match status" value="1"/>
</dbReference>
<evidence type="ECO:0000256" key="3">
    <source>
        <dbReference type="ARBA" id="ARBA00022692"/>
    </source>
</evidence>
<feature type="transmembrane region" description="Helical" evidence="6">
    <location>
        <begin position="97"/>
        <end position="119"/>
    </location>
</feature>
<gene>
    <name evidence="7" type="ORF">HPP92_004642</name>
</gene>
<keyword evidence="4 6" id="KW-1133">Transmembrane helix</keyword>
<dbReference type="EMBL" id="JADCNL010000002">
    <property type="protein sequence ID" value="KAG0491244.1"/>
    <property type="molecule type" value="Genomic_DNA"/>
</dbReference>
<sequence>MYEMFFVPFASRITGKDSGITPLQRIGIGLFSVTFSMVAAALVEKKRRDVAVEANKLLSIFWISPQFLIFGISEMFTAVGLIEFFYKQSIGGMQSFLTAMTLLLLLIWVLSQLSFGFFAE</sequence>
<name>A0A835V8B6_VANPL</name>
<accession>A0A835V8B6</accession>
<dbReference type="Proteomes" id="UP000636800">
    <property type="component" value="Chromosome 2"/>
</dbReference>
<comment type="subcellular location">
    <subcellularLocation>
        <location evidence="1">Membrane</location>
        <topology evidence="1">Multi-pass membrane protein</topology>
    </subcellularLocation>
</comment>
<keyword evidence="5 6" id="KW-0472">Membrane</keyword>
<dbReference type="InterPro" id="IPR036259">
    <property type="entry name" value="MFS_trans_sf"/>
</dbReference>
<proteinExistence type="inferred from homology"/>
<evidence type="ECO:0000256" key="5">
    <source>
        <dbReference type="ARBA" id="ARBA00023136"/>
    </source>
</evidence>
<reference evidence="7 8" key="1">
    <citation type="journal article" date="2020" name="Nat. Food">
        <title>A phased Vanilla planifolia genome enables genetic improvement of flavour and production.</title>
        <authorList>
            <person name="Hasing T."/>
            <person name="Tang H."/>
            <person name="Brym M."/>
            <person name="Khazi F."/>
            <person name="Huang T."/>
            <person name="Chambers A.H."/>
        </authorList>
    </citation>
    <scope>NUCLEOTIDE SEQUENCE [LARGE SCALE GENOMIC DNA]</scope>
    <source>
        <tissue evidence="7">Leaf</tissue>
    </source>
</reference>
<evidence type="ECO:0000313" key="7">
    <source>
        <dbReference type="EMBL" id="KAG0491244.1"/>
    </source>
</evidence>
<feature type="transmembrane region" description="Helical" evidence="6">
    <location>
        <begin position="63"/>
        <end position="85"/>
    </location>
</feature>